<dbReference type="InterPro" id="IPR041698">
    <property type="entry name" value="Methyltransf_25"/>
</dbReference>
<dbReference type="GO" id="GO:0008168">
    <property type="term" value="F:methyltransferase activity"/>
    <property type="evidence" value="ECO:0007669"/>
    <property type="project" value="UniProtKB-KW"/>
</dbReference>
<dbReference type="Pfam" id="PF13649">
    <property type="entry name" value="Methyltransf_25"/>
    <property type="match status" value="1"/>
</dbReference>
<sequence length="216" mass="22869">MDRGHAARTRQSYDTVAEAYASLTRDAVTEQPVLAAVLGMFAHLSRAAWQSDGPPPVLDIGCGPGHFAGHLDGLGLAVTGIDLSPGMIGIARRDHPGPRYAVGSMTALPCPDAAAIGALVSWSIIHVPDQQLDPVAGELRRVVQPGGIVAVGFHVGDRTNHRTEGYGGLPMDLDVHLRPVEVMSDLLQRHHFHIEATMLLDPGRATPGGVVLARRT</sequence>
<dbReference type="EMBL" id="WLYK01000002">
    <property type="protein sequence ID" value="MTD14121.1"/>
    <property type="molecule type" value="Genomic_DNA"/>
</dbReference>
<dbReference type="PANTHER" id="PTHR43464:SF19">
    <property type="entry name" value="UBIQUINONE BIOSYNTHESIS O-METHYLTRANSFERASE, MITOCHONDRIAL"/>
    <property type="match status" value="1"/>
</dbReference>
<accession>A0A7K1FJ16</accession>
<feature type="domain" description="Methyltransferase" evidence="4">
    <location>
        <begin position="57"/>
        <end position="147"/>
    </location>
</feature>
<dbReference type="CDD" id="cd02440">
    <property type="entry name" value="AdoMet_MTases"/>
    <property type="match status" value="1"/>
</dbReference>
<evidence type="ECO:0000256" key="3">
    <source>
        <dbReference type="ARBA" id="ARBA00022691"/>
    </source>
</evidence>
<dbReference type="AlphaFoldDB" id="A0A7K1FJ16"/>
<proteinExistence type="predicted"/>
<organism evidence="5 6">
    <name type="scientific">Nakamurella alba</name>
    <dbReference type="NCBI Taxonomy" id="2665158"/>
    <lineage>
        <taxon>Bacteria</taxon>
        <taxon>Bacillati</taxon>
        <taxon>Actinomycetota</taxon>
        <taxon>Actinomycetes</taxon>
        <taxon>Nakamurellales</taxon>
        <taxon>Nakamurellaceae</taxon>
        <taxon>Nakamurella</taxon>
    </lineage>
</organism>
<reference evidence="5 6" key="1">
    <citation type="submission" date="2019-11" db="EMBL/GenBank/DDBJ databases">
        <authorList>
            <person name="Jiang L.-Q."/>
        </authorList>
    </citation>
    <scope>NUCLEOTIDE SEQUENCE [LARGE SCALE GENOMIC DNA]</scope>
    <source>
        <strain evidence="5 6">YIM 132087</strain>
    </source>
</reference>
<dbReference type="InterPro" id="IPR029063">
    <property type="entry name" value="SAM-dependent_MTases_sf"/>
</dbReference>
<keyword evidence="6" id="KW-1185">Reference proteome</keyword>
<gene>
    <name evidence="5" type="ORF">GIS00_09205</name>
</gene>
<dbReference type="Proteomes" id="UP000460221">
    <property type="component" value="Unassembled WGS sequence"/>
</dbReference>
<evidence type="ECO:0000256" key="1">
    <source>
        <dbReference type="ARBA" id="ARBA00022603"/>
    </source>
</evidence>
<evidence type="ECO:0000313" key="5">
    <source>
        <dbReference type="EMBL" id="MTD14121.1"/>
    </source>
</evidence>
<dbReference type="PANTHER" id="PTHR43464">
    <property type="entry name" value="METHYLTRANSFERASE"/>
    <property type="match status" value="1"/>
</dbReference>
<keyword evidence="1 5" id="KW-0489">Methyltransferase</keyword>
<comment type="caution">
    <text evidence="5">The sequence shown here is derived from an EMBL/GenBank/DDBJ whole genome shotgun (WGS) entry which is preliminary data.</text>
</comment>
<dbReference type="Gene3D" id="3.40.50.150">
    <property type="entry name" value="Vaccinia Virus protein VP39"/>
    <property type="match status" value="1"/>
</dbReference>
<evidence type="ECO:0000313" key="6">
    <source>
        <dbReference type="Proteomes" id="UP000460221"/>
    </source>
</evidence>
<evidence type="ECO:0000256" key="2">
    <source>
        <dbReference type="ARBA" id="ARBA00022679"/>
    </source>
</evidence>
<name>A0A7K1FJ16_9ACTN</name>
<dbReference type="GO" id="GO:0032259">
    <property type="term" value="P:methylation"/>
    <property type="evidence" value="ECO:0007669"/>
    <property type="project" value="UniProtKB-KW"/>
</dbReference>
<evidence type="ECO:0000259" key="4">
    <source>
        <dbReference type="Pfam" id="PF13649"/>
    </source>
</evidence>
<keyword evidence="3" id="KW-0949">S-adenosyl-L-methionine</keyword>
<dbReference type="SUPFAM" id="SSF53335">
    <property type="entry name" value="S-adenosyl-L-methionine-dependent methyltransferases"/>
    <property type="match status" value="1"/>
</dbReference>
<protein>
    <submittedName>
        <fullName evidence="5">Methyltransferase domain-containing protein</fullName>
    </submittedName>
</protein>
<keyword evidence="2 5" id="KW-0808">Transferase</keyword>